<keyword evidence="2" id="KW-1185">Reference proteome</keyword>
<dbReference type="Proteomes" id="UP001595859">
    <property type="component" value="Unassembled WGS sequence"/>
</dbReference>
<proteinExistence type="predicted"/>
<evidence type="ECO:0008006" key="3">
    <source>
        <dbReference type="Google" id="ProtNLM"/>
    </source>
</evidence>
<comment type="caution">
    <text evidence="1">The sequence shown here is derived from an EMBL/GenBank/DDBJ whole genome shotgun (WGS) entry which is preliminary data.</text>
</comment>
<gene>
    <name evidence="1" type="ORF">ACFPCV_37275</name>
</gene>
<reference evidence="2" key="1">
    <citation type="journal article" date="2019" name="Int. J. Syst. Evol. Microbiol.">
        <title>The Global Catalogue of Microorganisms (GCM) 10K type strain sequencing project: providing services to taxonomists for standard genome sequencing and annotation.</title>
        <authorList>
            <consortium name="The Broad Institute Genomics Platform"/>
            <consortium name="The Broad Institute Genome Sequencing Center for Infectious Disease"/>
            <person name="Wu L."/>
            <person name="Ma J."/>
        </authorList>
    </citation>
    <scope>NUCLEOTIDE SEQUENCE [LARGE SCALE GENOMIC DNA]</scope>
    <source>
        <strain evidence="2">ZS-22-S1</strain>
    </source>
</reference>
<accession>A0ABV9SFI5</accession>
<evidence type="ECO:0000313" key="2">
    <source>
        <dbReference type="Proteomes" id="UP001595859"/>
    </source>
</evidence>
<protein>
    <recommendedName>
        <fullName evidence="3">Rv3651-like N-terminal domain-containing protein</fullName>
    </recommendedName>
</protein>
<evidence type="ECO:0000313" key="1">
    <source>
        <dbReference type="EMBL" id="MFC4859181.1"/>
    </source>
</evidence>
<name>A0ABV9SFI5_9PSEU</name>
<dbReference type="EMBL" id="JBHSIS010000027">
    <property type="protein sequence ID" value="MFC4859181.1"/>
    <property type="molecule type" value="Genomic_DNA"/>
</dbReference>
<dbReference type="RefSeq" id="WP_378062094.1">
    <property type="nucleotide sequence ID" value="NZ_JBHSIS010000027.1"/>
</dbReference>
<sequence length="352" mass="39340">MNKRAPQRSRHHTHRHQGKWILVDADLQHLWAIGTNLYPAHSASGSLDTIGRRGLLPALRAAVTTRHPIDRTIPLLGSTWRVRAIPLLGVVSNTPIGVLGTYDTETTELSEPPVVGTWEMPITPPGPGQQLHSHVSPQMYEAYGVPANKPRIATSQRIDTSQWKDDLLALADRPRSRAFFTMLLTDVEPELKFFDFTAAPPGTSERYALRCTGRRFDDNGRIWLRGLTFRRPSTPVPDAPRHLEAVLALSRDPIWMIDSLYEVVYLSTDNLNTHDLKKFPTRALADMCHADDLPALRAQLRWASTHLGRPSQPVLVRFALEPGGWRQLELQLAGVRIAGNITGVWCRVSAAP</sequence>
<organism evidence="1 2">
    <name type="scientific">Actinophytocola glycyrrhizae</name>
    <dbReference type="NCBI Taxonomy" id="2044873"/>
    <lineage>
        <taxon>Bacteria</taxon>
        <taxon>Bacillati</taxon>
        <taxon>Actinomycetota</taxon>
        <taxon>Actinomycetes</taxon>
        <taxon>Pseudonocardiales</taxon>
        <taxon>Pseudonocardiaceae</taxon>
    </lineage>
</organism>